<evidence type="ECO:0000313" key="1">
    <source>
        <dbReference type="EMBL" id="KAK1847907.1"/>
    </source>
</evidence>
<proteinExistence type="predicted"/>
<dbReference type="Proteomes" id="UP001243330">
    <property type="component" value="Unassembled WGS sequence"/>
</dbReference>
<evidence type="ECO:0000313" key="2">
    <source>
        <dbReference type="Proteomes" id="UP001243330"/>
    </source>
</evidence>
<gene>
    <name evidence="1" type="ORF">CCHR01_09446</name>
</gene>
<dbReference type="AlphaFoldDB" id="A0AAD9EHR4"/>
<sequence>MICLDKGAGEGGGRWWDERAVEVLAKRGSGEYYDGRKQAMWRATTEGRSGTVVWADRRRFRAAVDEPQTTGRDHDVRALSIPQLKTV</sequence>
<dbReference type="EMBL" id="JAQOWY010000187">
    <property type="protein sequence ID" value="KAK1847907.1"/>
    <property type="molecule type" value="Genomic_DNA"/>
</dbReference>
<reference evidence="1" key="1">
    <citation type="submission" date="2023-01" db="EMBL/GenBank/DDBJ databases">
        <title>Colletotrichum chrysophilum M932 genome sequence.</title>
        <authorList>
            <person name="Baroncelli R."/>
        </authorList>
    </citation>
    <scope>NUCLEOTIDE SEQUENCE</scope>
    <source>
        <strain evidence="1">M932</strain>
    </source>
</reference>
<accession>A0AAD9EHR4</accession>
<organism evidence="1 2">
    <name type="scientific">Colletotrichum chrysophilum</name>
    <dbReference type="NCBI Taxonomy" id="1836956"/>
    <lineage>
        <taxon>Eukaryota</taxon>
        <taxon>Fungi</taxon>
        <taxon>Dikarya</taxon>
        <taxon>Ascomycota</taxon>
        <taxon>Pezizomycotina</taxon>
        <taxon>Sordariomycetes</taxon>
        <taxon>Hypocreomycetidae</taxon>
        <taxon>Glomerellales</taxon>
        <taxon>Glomerellaceae</taxon>
        <taxon>Colletotrichum</taxon>
        <taxon>Colletotrichum gloeosporioides species complex</taxon>
    </lineage>
</organism>
<keyword evidence="2" id="KW-1185">Reference proteome</keyword>
<protein>
    <submittedName>
        <fullName evidence="1">Uncharacterized protein</fullName>
    </submittedName>
</protein>
<name>A0AAD9EHR4_9PEZI</name>
<comment type="caution">
    <text evidence="1">The sequence shown here is derived from an EMBL/GenBank/DDBJ whole genome shotgun (WGS) entry which is preliminary data.</text>
</comment>